<dbReference type="RefSeq" id="WP_244899778.1">
    <property type="nucleotide sequence ID" value="NZ_CANMJJ010000004.1"/>
</dbReference>
<organism evidence="1 2">
    <name type="scientific">Shewanella japonica</name>
    <dbReference type="NCBI Taxonomy" id="93973"/>
    <lineage>
        <taxon>Bacteria</taxon>
        <taxon>Pseudomonadati</taxon>
        <taxon>Pseudomonadota</taxon>
        <taxon>Gammaproteobacteria</taxon>
        <taxon>Alteromonadales</taxon>
        <taxon>Shewanellaceae</taxon>
        <taxon>Shewanella</taxon>
    </lineage>
</organism>
<dbReference type="InterPro" id="IPR021316">
    <property type="entry name" value="DUF2913"/>
</dbReference>
<keyword evidence="2" id="KW-1185">Reference proteome</keyword>
<dbReference type="Pfam" id="PF11140">
    <property type="entry name" value="DUF2913"/>
    <property type="match status" value="1"/>
</dbReference>
<name>A0ABM6JH63_9GAMM</name>
<sequence length="256" mass="28094">MVAAIQAPLLQYILYYSSDDNALSLNDLSDTAIQPNGVNKVQTQTYNQAILAVAEAAQIALAESAAKQKAKRTSAQESHFLCAWLVEMFKVKRFPKIVANDISGWITLARSKGAGAMLPQLFDAIATQYRQVEKPAISQHQAVQELLAELETDDWFVIADSAFSNDPKTKLKLAGNGQSSLVVCEDQLAQHFEGDKLTKALPIYVRGDEKHFAQKALDKGLLVSPGNKKTSMIKHHKTYLIAPNNQLGELCLLVSI</sequence>
<evidence type="ECO:0000313" key="2">
    <source>
        <dbReference type="Proteomes" id="UP000191820"/>
    </source>
</evidence>
<gene>
    <name evidence="1" type="ORF">SJ2017_1153</name>
</gene>
<accession>A0ABM6JH63</accession>
<dbReference type="Proteomes" id="UP000191820">
    <property type="component" value="Chromosome"/>
</dbReference>
<dbReference type="EMBL" id="CP020472">
    <property type="protein sequence ID" value="ARD21480.1"/>
    <property type="molecule type" value="Genomic_DNA"/>
</dbReference>
<proteinExistence type="predicted"/>
<reference evidence="1 2" key="1">
    <citation type="submission" date="2017-03" db="EMBL/GenBank/DDBJ databases">
        <title>Genome sequencing of Shewanella japonica KCTC 22435.</title>
        <authorList>
            <person name="Kim K.M."/>
        </authorList>
    </citation>
    <scope>NUCLEOTIDE SEQUENCE [LARGE SCALE GENOMIC DNA]</scope>
    <source>
        <strain evidence="1 2">KCTC 22435</strain>
    </source>
</reference>
<evidence type="ECO:0000313" key="1">
    <source>
        <dbReference type="EMBL" id="ARD21480.1"/>
    </source>
</evidence>
<evidence type="ECO:0008006" key="3">
    <source>
        <dbReference type="Google" id="ProtNLM"/>
    </source>
</evidence>
<protein>
    <recommendedName>
        <fullName evidence="3">DUF2913 family protein</fullName>
    </recommendedName>
</protein>